<sequence length="246" mass="27154">MGQSAAQRRRQKSAEMKQRRIREAQRRKAIRTGGLTAVGVLAAGFLGFAGYMAYDQRTISGLETYSGLDRTHVPEPPDYQMSPPAGGQHHEQWQNCGVYTQPITDMHAVHSLEHGAVWITHSPDLPREEVQTLHTYYTPGDYILISPYTGDMPDDSDIVLSAWGAQVAVDDPEDERIEKFLRRFEQSNDVPEPGAPCSGMIDETAPQLEAQGQDTGVDLGEYALDGDDADADSADDEDDEGEDEDD</sequence>
<keyword evidence="2" id="KW-0812">Transmembrane</keyword>
<reference evidence="4" key="1">
    <citation type="submission" date="2023-07" db="EMBL/GenBank/DDBJ databases">
        <title>Novel species in the genus Lipingzhangella isolated from Sambhar Salt Lake.</title>
        <authorList>
            <person name="Jiya N."/>
            <person name="Kajale S."/>
            <person name="Sharma A."/>
        </authorList>
    </citation>
    <scope>NUCLEOTIDE SEQUENCE [LARGE SCALE GENOMIC DNA]</scope>
    <source>
        <strain evidence="4">LS1_29</strain>
    </source>
</reference>
<evidence type="ECO:0000313" key="4">
    <source>
        <dbReference type="Proteomes" id="UP001250214"/>
    </source>
</evidence>
<evidence type="ECO:0000256" key="1">
    <source>
        <dbReference type="SAM" id="MobiDB-lite"/>
    </source>
</evidence>
<feature type="transmembrane region" description="Helical" evidence="2">
    <location>
        <begin position="29"/>
        <end position="54"/>
    </location>
</feature>
<comment type="caution">
    <text evidence="3">The sequence shown here is derived from an EMBL/GenBank/DDBJ whole genome shotgun (WGS) entry which is preliminary data.</text>
</comment>
<accession>A0ABU2H5Q1</accession>
<keyword evidence="2" id="KW-0472">Membrane</keyword>
<dbReference type="EMBL" id="JAVLVT010000004">
    <property type="protein sequence ID" value="MDS1270637.1"/>
    <property type="molecule type" value="Genomic_DNA"/>
</dbReference>
<dbReference type="Pfam" id="PF11303">
    <property type="entry name" value="DUF3105"/>
    <property type="match status" value="1"/>
</dbReference>
<dbReference type="RefSeq" id="WP_310912191.1">
    <property type="nucleotide sequence ID" value="NZ_JAVLVT010000004.1"/>
</dbReference>
<keyword evidence="2" id="KW-1133">Transmembrane helix</keyword>
<feature type="region of interest" description="Disordered" evidence="1">
    <location>
        <begin position="1"/>
        <end position="27"/>
    </location>
</feature>
<keyword evidence="4" id="KW-1185">Reference proteome</keyword>
<proteinExistence type="predicted"/>
<dbReference type="InterPro" id="IPR021454">
    <property type="entry name" value="DUF3105"/>
</dbReference>
<evidence type="ECO:0000313" key="3">
    <source>
        <dbReference type="EMBL" id="MDS1270637.1"/>
    </source>
</evidence>
<feature type="compositionally biased region" description="Basic and acidic residues" evidence="1">
    <location>
        <begin position="12"/>
        <end position="26"/>
    </location>
</feature>
<feature type="compositionally biased region" description="Acidic residues" evidence="1">
    <location>
        <begin position="224"/>
        <end position="246"/>
    </location>
</feature>
<evidence type="ECO:0000256" key="2">
    <source>
        <dbReference type="SAM" id="Phobius"/>
    </source>
</evidence>
<dbReference type="Proteomes" id="UP001250214">
    <property type="component" value="Unassembled WGS sequence"/>
</dbReference>
<gene>
    <name evidence="3" type="ORF">RIF23_10035</name>
</gene>
<feature type="region of interest" description="Disordered" evidence="1">
    <location>
        <begin position="185"/>
        <end position="246"/>
    </location>
</feature>
<organism evidence="3 4">
    <name type="scientific">Lipingzhangella rawalii</name>
    <dbReference type="NCBI Taxonomy" id="2055835"/>
    <lineage>
        <taxon>Bacteria</taxon>
        <taxon>Bacillati</taxon>
        <taxon>Actinomycetota</taxon>
        <taxon>Actinomycetes</taxon>
        <taxon>Streptosporangiales</taxon>
        <taxon>Nocardiopsidaceae</taxon>
        <taxon>Lipingzhangella</taxon>
    </lineage>
</organism>
<protein>
    <submittedName>
        <fullName evidence="3">DUF3105 domain-containing protein</fullName>
    </submittedName>
</protein>
<name>A0ABU2H5Q1_9ACTN</name>